<dbReference type="KEGG" id="sbj:CF168_02760"/>
<sequence>MQEFRVEKNFITLMKVSLIGCIAFMVFGMSLPFLPDDGKSSANGTLIVSLMCTALFGFFAALSWRTLKKLPLAEIAADDDGIWYLHAGKNNGLVTWEKIHKIKERQYLQRLDLMDSNNRELLRVEYQLHGFEQLREVLNEKACTQKVESEQFKFSKGSFYHLSNLVGIVCFSALGIYVGQGGNPLLGYFAMSVLVAVIIYEYLVTVTGIEVTSNGFKVAYPFTTKNISYIDVEDIIIADVFHKGNRIPEIWVITKNVKKPFKLKQLGTDSNVIYKVLRNAVKL</sequence>
<protein>
    <submittedName>
        <fullName evidence="2">Uncharacterized protein</fullName>
    </submittedName>
</protein>
<feature type="transmembrane region" description="Helical" evidence="1">
    <location>
        <begin position="12"/>
        <end position="34"/>
    </location>
</feature>
<proteinExistence type="predicted"/>
<name>A0A220UHZ1_9GAMM</name>
<reference evidence="2 3" key="1">
    <citation type="submission" date="2017-07" db="EMBL/GenBank/DDBJ databases">
        <title>Phenotypical and genomic characterization of a clinical isolate of Shewanella bicestrii sp. nov. producing an extended-spectrum beta-lactamase and a new oxacillinase variant.</title>
        <authorList>
            <person name="Jousset A.B."/>
            <person name="Bonnin R.A."/>
            <person name="Girlich D."/>
            <person name="Dabos L."/>
            <person name="Potron A."/>
            <person name="Dortet L."/>
            <person name="Glaser P."/>
            <person name="Naas T."/>
        </authorList>
    </citation>
    <scope>NUCLEOTIDE SEQUENCE [LARGE SCALE GENOMIC DNA]</scope>
    <source>
        <strain evidence="2 3">JAB-1</strain>
    </source>
</reference>
<dbReference type="AlphaFoldDB" id="A0A220UHZ1"/>
<accession>A0A220UHZ1</accession>
<dbReference type="Proteomes" id="UP000198367">
    <property type="component" value="Chromosome"/>
</dbReference>
<gene>
    <name evidence="2" type="ORF">CF168_02760</name>
</gene>
<keyword evidence="1" id="KW-1133">Transmembrane helix</keyword>
<feature type="transmembrane region" description="Helical" evidence="1">
    <location>
        <begin position="46"/>
        <end position="64"/>
    </location>
</feature>
<keyword evidence="1" id="KW-0472">Membrane</keyword>
<feature type="transmembrane region" description="Helical" evidence="1">
    <location>
        <begin position="159"/>
        <end position="179"/>
    </location>
</feature>
<evidence type="ECO:0000313" key="3">
    <source>
        <dbReference type="Proteomes" id="UP000198367"/>
    </source>
</evidence>
<keyword evidence="3" id="KW-1185">Reference proteome</keyword>
<dbReference type="EMBL" id="CP022358">
    <property type="protein sequence ID" value="ASK67864.1"/>
    <property type="molecule type" value="Genomic_DNA"/>
</dbReference>
<evidence type="ECO:0000256" key="1">
    <source>
        <dbReference type="SAM" id="Phobius"/>
    </source>
</evidence>
<keyword evidence="1" id="KW-0812">Transmembrane</keyword>
<organism evidence="2 3">
    <name type="scientific">Shewanella bicestrii</name>
    <dbReference type="NCBI Taxonomy" id="2018305"/>
    <lineage>
        <taxon>Bacteria</taxon>
        <taxon>Pseudomonadati</taxon>
        <taxon>Pseudomonadota</taxon>
        <taxon>Gammaproteobacteria</taxon>
        <taxon>Alteromonadales</taxon>
        <taxon>Shewanellaceae</taxon>
        <taxon>Shewanella</taxon>
    </lineage>
</organism>
<feature type="transmembrane region" description="Helical" evidence="1">
    <location>
        <begin position="185"/>
        <end position="204"/>
    </location>
</feature>
<evidence type="ECO:0000313" key="2">
    <source>
        <dbReference type="EMBL" id="ASK67864.1"/>
    </source>
</evidence>